<name>B8CCK7_THAPS</name>
<dbReference type="PaxDb" id="35128-Thaps37280"/>
<protein>
    <recommendedName>
        <fullName evidence="2">ABC1 atypical kinase-like domain-containing protein</fullName>
    </recommendedName>
</protein>
<dbReference type="InterPro" id="IPR004147">
    <property type="entry name" value="ABC1_dom"/>
</dbReference>
<dbReference type="InterPro" id="IPR050154">
    <property type="entry name" value="UbiB_kinase"/>
</dbReference>
<dbReference type="RefSeq" id="XP_002293784.1">
    <property type="nucleotide sequence ID" value="XM_002293748.1"/>
</dbReference>
<dbReference type="CDD" id="cd05121">
    <property type="entry name" value="ABC1_ADCK3-like"/>
    <property type="match status" value="1"/>
</dbReference>
<proteinExistence type="inferred from homology"/>
<reference evidence="3 4" key="1">
    <citation type="journal article" date="2004" name="Science">
        <title>The genome of the diatom Thalassiosira pseudonana: ecology, evolution, and metabolism.</title>
        <authorList>
            <person name="Armbrust E.V."/>
            <person name="Berges J.A."/>
            <person name="Bowler C."/>
            <person name="Green B.R."/>
            <person name="Martinez D."/>
            <person name="Putnam N.H."/>
            <person name="Zhou S."/>
            <person name="Allen A.E."/>
            <person name="Apt K.E."/>
            <person name="Bechner M."/>
            <person name="Brzezinski M.A."/>
            <person name="Chaal B.K."/>
            <person name="Chiovitti A."/>
            <person name="Davis A.K."/>
            <person name="Demarest M.S."/>
            <person name="Detter J.C."/>
            <person name="Glavina T."/>
            <person name="Goodstein D."/>
            <person name="Hadi M.Z."/>
            <person name="Hellsten U."/>
            <person name="Hildebrand M."/>
            <person name="Jenkins B.D."/>
            <person name="Jurka J."/>
            <person name="Kapitonov V.V."/>
            <person name="Kroger N."/>
            <person name="Lau W.W."/>
            <person name="Lane T.W."/>
            <person name="Larimer F.W."/>
            <person name="Lippmeier J.C."/>
            <person name="Lucas S."/>
            <person name="Medina M."/>
            <person name="Montsant A."/>
            <person name="Obornik M."/>
            <person name="Parker M.S."/>
            <person name="Palenik B."/>
            <person name="Pazour G.J."/>
            <person name="Richardson P.M."/>
            <person name="Rynearson T.A."/>
            <person name="Saito M.A."/>
            <person name="Schwartz D.C."/>
            <person name="Thamatrakoln K."/>
            <person name="Valentin K."/>
            <person name="Vardi A."/>
            <person name="Wilkerson F.P."/>
            <person name="Rokhsar D.S."/>
        </authorList>
    </citation>
    <scope>NUCLEOTIDE SEQUENCE [LARGE SCALE GENOMIC DNA]</scope>
    <source>
        <strain evidence="3 4">CCMP1335</strain>
    </source>
</reference>
<evidence type="ECO:0000313" key="4">
    <source>
        <dbReference type="Proteomes" id="UP000001449"/>
    </source>
</evidence>
<dbReference type="SUPFAM" id="SSF56112">
    <property type="entry name" value="Protein kinase-like (PK-like)"/>
    <property type="match status" value="1"/>
</dbReference>
<reference evidence="3 4" key="2">
    <citation type="journal article" date="2008" name="Nature">
        <title>The Phaeodactylum genome reveals the evolutionary history of diatom genomes.</title>
        <authorList>
            <person name="Bowler C."/>
            <person name="Allen A.E."/>
            <person name="Badger J.H."/>
            <person name="Grimwood J."/>
            <person name="Jabbari K."/>
            <person name="Kuo A."/>
            <person name="Maheswari U."/>
            <person name="Martens C."/>
            <person name="Maumus F."/>
            <person name="Otillar R.P."/>
            <person name="Rayko E."/>
            <person name="Salamov A."/>
            <person name="Vandepoele K."/>
            <person name="Beszteri B."/>
            <person name="Gruber A."/>
            <person name="Heijde M."/>
            <person name="Katinka M."/>
            <person name="Mock T."/>
            <person name="Valentin K."/>
            <person name="Verret F."/>
            <person name="Berges J.A."/>
            <person name="Brownlee C."/>
            <person name="Cadoret J.P."/>
            <person name="Chiovitti A."/>
            <person name="Choi C.J."/>
            <person name="Coesel S."/>
            <person name="De Martino A."/>
            <person name="Detter J.C."/>
            <person name="Durkin C."/>
            <person name="Falciatore A."/>
            <person name="Fournet J."/>
            <person name="Haruta M."/>
            <person name="Huysman M.J."/>
            <person name="Jenkins B.D."/>
            <person name="Jiroutova K."/>
            <person name="Jorgensen R.E."/>
            <person name="Joubert Y."/>
            <person name="Kaplan A."/>
            <person name="Kroger N."/>
            <person name="Kroth P.G."/>
            <person name="La Roche J."/>
            <person name="Lindquist E."/>
            <person name="Lommer M."/>
            <person name="Martin-Jezequel V."/>
            <person name="Lopez P.J."/>
            <person name="Lucas S."/>
            <person name="Mangogna M."/>
            <person name="McGinnis K."/>
            <person name="Medlin L.K."/>
            <person name="Montsant A."/>
            <person name="Oudot-Le Secq M.P."/>
            <person name="Napoli C."/>
            <person name="Obornik M."/>
            <person name="Parker M.S."/>
            <person name="Petit J.L."/>
            <person name="Porcel B.M."/>
            <person name="Poulsen N."/>
            <person name="Robison M."/>
            <person name="Rychlewski L."/>
            <person name="Rynearson T.A."/>
            <person name="Schmutz J."/>
            <person name="Shapiro H."/>
            <person name="Siaut M."/>
            <person name="Stanley M."/>
            <person name="Sussman M.R."/>
            <person name="Taylor A.R."/>
            <person name="Vardi A."/>
            <person name="von Dassow P."/>
            <person name="Vyverman W."/>
            <person name="Willis A."/>
            <person name="Wyrwicz L.S."/>
            <person name="Rokhsar D.S."/>
            <person name="Weissenbach J."/>
            <person name="Armbrust E.V."/>
            <person name="Green B.R."/>
            <person name="Van de Peer Y."/>
            <person name="Grigoriev I.V."/>
        </authorList>
    </citation>
    <scope>NUCLEOTIDE SEQUENCE [LARGE SCALE GENOMIC DNA]</scope>
    <source>
        <strain evidence="3 4">CCMP1335</strain>
    </source>
</reference>
<sequence>ERQLSQKLRKALTNLGPTFIKCGQQISIRPDLVSPTVLQELQRLCDAVPPFDDELALQVLAEELQSKMTDNESRRNNDVLEEMFESRPKLVAAASLGQVYKAKLRSSSDDTGTYDVAIKIQRPDILSTVTLDLFLLVTYGKIVDRICSIVTNQVPYHENFLNGFSQGAYMELNYENEAANQMYFRKELHDRFNSGGDRFSLNFLRNSNKRVEQVIVPKVHEQYTTQRVLISEWIDGTPLAQAPPEEIRQLIPTGVALFLCQLLDIGRFHADPHPGNLYVTKSKVDGSPTLCLLDFGLIANVDEKARDSMTEAIVNLLQGDYDTLIANDAKHLGFLPHEMDVTELKPVLKNILKEGLVESGSNLHDRRRNLMAISNDLNDVFFNYPFSVPPFFALVTRGLGLLEGIALSGDPSFDIFKASYPYAKQRAM</sequence>
<dbReference type="PANTHER" id="PTHR10566:SF117">
    <property type="entry name" value="UNUSUAL PROTEIN KINASE-RELATED"/>
    <property type="match status" value="1"/>
</dbReference>
<dbReference type="PANTHER" id="PTHR10566">
    <property type="entry name" value="CHAPERONE-ACTIVITY OF BC1 COMPLEX CABC1 -RELATED"/>
    <property type="match status" value="1"/>
</dbReference>
<comment type="similarity">
    <text evidence="1">Belongs to the protein kinase superfamily. ADCK protein kinase family.</text>
</comment>
<dbReference type="Proteomes" id="UP000001449">
    <property type="component" value="Chromosome 14"/>
</dbReference>
<dbReference type="HOGENOM" id="CLU_006533_4_4_1"/>
<evidence type="ECO:0000256" key="1">
    <source>
        <dbReference type="ARBA" id="ARBA00009670"/>
    </source>
</evidence>
<dbReference type="eggNOG" id="KOG1235">
    <property type="taxonomic scope" value="Eukaryota"/>
</dbReference>
<dbReference type="KEGG" id="tps:THAPSDRAFT_37280"/>
<feature type="non-terminal residue" evidence="3">
    <location>
        <position position="1"/>
    </location>
</feature>
<dbReference type="AlphaFoldDB" id="B8CCK7"/>
<gene>
    <name evidence="3" type="ORF">THAPSDRAFT_37280</name>
</gene>
<dbReference type="OMA" id="FQHELAI"/>
<evidence type="ECO:0000313" key="3">
    <source>
        <dbReference type="EMBL" id="EED88793.1"/>
    </source>
</evidence>
<dbReference type="GO" id="GO:0004672">
    <property type="term" value="F:protein kinase activity"/>
    <property type="evidence" value="ECO:0000318"/>
    <property type="project" value="GO_Central"/>
</dbReference>
<dbReference type="InterPro" id="IPR011009">
    <property type="entry name" value="Kinase-like_dom_sf"/>
</dbReference>
<evidence type="ECO:0000259" key="2">
    <source>
        <dbReference type="Pfam" id="PF03109"/>
    </source>
</evidence>
<organism evidence="3 4">
    <name type="scientific">Thalassiosira pseudonana</name>
    <name type="common">Marine diatom</name>
    <name type="synonym">Cyclotella nana</name>
    <dbReference type="NCBI Taxonomy" id="35128"/>
    <lineage>
        <taxon>Eukaryota</taxon>
        <taxon>Sar</taxon>
        <taxon>Stramenopiles</taxon>
        <taxon>Ochrophyta</taxon>
        <taxon>Bacillariophyta</taxon>
        <taxon>Coscinodiscophyceae</taxon>
        <taxon>Thalassiosirophycidae</taxon>
        <taxon>Thalassiosirales</taxon>
        <taxon>Thalassiosiraceae</taxon>
        <taxon>Thalassiosira</taxon>
    </lineage>
</organism>
<keyword evidence="4" id="KW-1185">Reference proteome</keyword>
<dbReference type="InParanoid" id="B8CCK7"/>
<dbReference type="Pfam" id="PF03109">
    <property type="entry name" value="ABC1"/>
    <property type="match status" value="1"/>
</dbReference>
<feature type="non-terminal residue" evidence="3">
    <location>
        <position position="428"/>
    </location>
</feature>
<dbReference type="GeneID" id="7452710"/>
<accession>B8CCK7</accession>
<feature type="domain" description="ABC1 atypical kinase-like" evidence="2">
    <location>
        <begin position="44"/>
        <end position="324"/>
    </location>
</feature>
<dbReference type="EMBL" id="CM000649">
    <property type="protein sequence ID" value="EED88793.1"/>
    <property type="molecule type" value="Genomic_DNA"/>
</dbReference>